<evidence type="ECO:0000256" key="8">
    <source>
        <dbReference type="ARBA" id="ARBA00022729"/>
    </source>
</evidence>
<comment type="caution">
    <text evidence="14">The sequence shown here is derived from an EMBL/GenBank/DDBJ whole genome shotgun (WGS) entry which is preliminary data.</text>
</comment>
<keyword evidence="5 14" id="KW-0645">Protease</keyword>
<dbReference type="InterPro" id="IPR024079">
    <property type="entry name" value="MetalloPept_cat_dom_sf"/>
</dbReference>
<protein>
    <recommendedName>
        <fullName evidence="4">deuterolysin</fullName>
        <ecNumber evidence="4">3.4.24.39</ecNumber>
    </recommendedName>
</protein>
<dbReference type="SUPFAM" id="SSF55486">
    <property type="entry name" value="Metalloproteases ('zincins'), catalytic domain"/>
    <property type="match status" value="1"/>
</dbReference>
<sequence length="354" mass="38335">MKFFFYLCLLALVALATGMPLSSPLNVTLTSTGTSNMQVTIQNVGESEVALVTAGSLFDPRPVQKVTMHSGSTPLVFRGMIVDPKPIAALVPTDLTKIHAGQSFSVQFDAADMYDLSSGGTFTAEAAGSIWDAESFGFISYKSNPVKITVGGVETAMVERRDDPPEDIPKIGERCDDDQKKKIEEALGGCSLYADAGAHATWNKTSNHFFLRYFKSSKEADLDLVHDRLIAISNDCLALFGPIVQVDCASQMDKLCGGDKMGYTTRFGDGRAYITLCGHAFAYSEPIDESSCTKMDMAGFLVAQHASFPGVYDPPTTRDIEEYEKSLGLTARKALVNAGSYRYFGKAAYLDCKS</sequence>
<evidence type="ECO:0000256" key="10">
    <source>
        <dbReference type="ARBA" id="ARBA00022833"/>
    </source>
</evidence>
<evidence type="ECO:0000256" key="11">
    <source>
        <dbReference type="ARBA" id="ARBA00023049"/>
    </source>
</evidence>
<accession>A0A5N5DN19</accession>
<dbReference type="PANTHER" id="PTHR37016:SF3">
    <property type="entry name" value="NEUTRAL PROTEASE 2-RELATED"/>
    <property type="match status" value="1"/>
</dbReference>
<comment type="similarity">
    <text evidence="3">Belongs to the peptidase M35 family.</text>
</comment>
<keyword evidence="9" id="KW-0378">Hydrolase</keyword>
<keyword evidence="15" id="KW-1185">Reference proteome</keyword>
<evidence type="ECO:0000256" key="3">
    <source>
        <dbReference type="ARBA" id="ARBA00010279"/>
    </source>
</evidence>
<evidence type="ECO:0000256" key="5">
    <source>
        <dbReference type="ARBA" id="ARBA00022670"/>
    </source>
</evidence>
<keyword evidence="11" id="KW-0482">Metalloprotease</keyword>
<evidence type="ECO:0000256" key="1">
    <source>
        <dbReference type="ARBA" id="ARBA00001187"/>
    </source>
</evidence>
<reference evidence="14 15" key="1">
    <citation type="journal article" date="2019" name="Sci. Rep.">
        <title>A multi-omics analysis of the grapevine pathogen Lasiodiplodia theobromae reveals that temperature affects the expression of virulence- and pathogenicity-related genes.</title>
        <authorList>
            <person name="Felix C."/>
            <person name="Meneses R."/>
            <person name="Goncalves M.F.M."/>
            <person name="Tilleman L."/>
            <person name="Duarte A.S."/>
            <person name="Jorrin-Novo J.V."/>
            <person name="Van de Peer Y."/>
            <person name="Deforce D."/>
            <person name="Van Nieuwerburgh F."/>
            <person name="Esteves A.C."/>
            <person name="Alves A."/>
        </authorList>
    </citation>
    <scope>NUCLEOTIDE SEQUENCE [LARGE SCALE GENOMIC DNA]</scope>
    <source>
        <strain evidence="14 15">LA-SOL3</strain>
    </source>
</reference>
<dbReference type="AlphaFoldDB" id="A0A5N5DN19"/>
<keyword evidence="6" id="KW-0165">Cleavage on pair of basic residues</keyword>
<evidence type="ECO:0000256" key="13">
    <source>
        <dbReference type="SAM" id="SignalP"/>
    </source>
</evidence>
<dbReference type="Pfam" id="PF02102">
    <property type="entry name" value="Peptidase_M35"/>
    <property type="match status" value="1"/>
</dbReference>
<dbReference type="InterPro" id="IPR001384">
    <property type="entry name" value="Peptidase_M35"/>
</dbReference>
<proteinExistence type="inferred from homology"/>
<keyword evidence="12" id="KW-0865">Zymogen</keyword>
<feature type="signal peptide" evidence="13">
    <location>
        <begin position="1"/>
        <end position="18"/>
    </location>
</feature>
<comment type="catalytic activity">
    <reaction evidence="1">
        <text>Preferential cleavage of bonds with hydrophobic residues in P1'. Also 3-Asn-|-Gln-4 and 8-Gly-|-Ser-9 bonds in insulin B chain.</text>
        <dbReference type="EC" id="3.4.24.39"/>
    </reaction>
</comment>
<dbReference type="Gene3D" id="3.40.390.10">
    <property type="entry name" value="Collagenase (Catalytic Domain)"/>
    <property type="match status" value="1"/>
</dbReference>
<dbReference type="GO" id="GO:0046872">
    <property type="term" value="F:metal ion binding"/>
    <property type="evidence" value="ECO:0007669"/>
    <property type="project" value="UniProtKB-KW"/>
</dbReference>
<comment type="cofactor">
    <cofactor evidence="2">
        <name>Zn(2+)</name>
        <dbReference type="ChEBI" id="CHEBI:29105"/>
    </cofactor>
</comment>
<evidence type="ECO:0000256" key="9">
    <source>
        <dbReference type="ARBA" id="ARBA00022801"/>
    </source>
</evidence>
<dbReference type="OrthoDB" id="10536986at2759"/>
<evidence type="ECO:0000256" key="12">
    <source>
        <dbReference type="ARBA" id="ARBA00023145"/>
    </source>
</evidence>
<keyword evidence="8 13" id="KW-0732">Signal</keyword>
<name>A0A5N5DN19_9PEZI</name>
<evidence type="ECO:0000256" key="4">
    <source>
        <dbReference type="ARBA" id="ARBA00012431"/>
    </source>
</evidence>
<evidence type="ECO:0000256" key="6">
    <source>
        <dbReference type="ARBA" id="ARBA00022685"/>
    </source>
</evidence>
<dbReference type="GO" id="GO:0004222">
    <property type="term" value="F:metalloendopeptidase activity"/>
    <property type="evidence" value="ECO:0007669"/>
    <property type="project" value="InterPro"/>
</dbReference>
<organism evidence="14 15">
    <name type="scientific">Lasiodiplodia theobromae</name>
    <dbReference type="NCBI Taxonomy" id="45133"/>
    <lineage>
        <taxon>Eukaryota</taxon>
        <taxon>Fungi</taxon>
        <taxon>Dikarya</taxon>
        <taxon>Ascomycota</taxon>
        <taxon>Pezizomycotina</taxon>
        <taxon>Dothideomycetes</taxon>
        <taxon>Dothideomycetes incertae sedis</taxon>
        <taxon>Botryosphaeriales</taxon>
        <taxon>Botryosphaeriaceae</taxon>
        <taxon>Lasiodiplodia</taxon>
    </lineage>
</organism>
<evidence type="ECO:0000256" key="2">
    <source>
        <dbReference type="ARBA" id="ARBA00001947"/>
    </source>
</evidence>
<dbReference type="Proteomes" id="UP000325902">
    <property type="component" value="Unassembled WGS sequence"/>
</dbReference>
<keyword evidence="10" id="KW-0862">Zinc</keyword>
<evidence type="ECO:0000256" key="7">
    <source>
        <dbReference type="ARBA" id="ARBA00022723"/>
    </source>
</evidence>
<evidence type="ECO:0000313" key="14">
    <source>
        <dbReference type="EMBL" id="KAB2579315.1"/>
    </source>
</evidence>
<dbReference type="Gene3D" id="2.60.40.2970">
    <property type="match status" value="1"/>
</dbReference>
<keyword evidence="7" id="KW-0479">Metal-binding</keyword>
<dbReference type="EC" id="3.4.24.39" evidence="4"/>
<dbReference type="InterPro" id="IPR050414">
    <property type="entry name" value="Fungal_M35_metalloproteases"/>
</dbReference>
<dbReference type="EMBL" id="VCHE01000008">
    <property type="protein sequence ID" value="KAB2579315.1"/>
    <property type="molecule type" value="Genomic_DNA"/>
</dbReference>
<evidence type="ECO:0000313" key="15">
    <source>
        <dbReference type="Proteomes" id="UP000325902"/>
    </source>
</evidence>
<dbReference type="GO" id="GO:0006508">
    <property type="term" value="P:proteolysis"/>
    <property type="evidence" value="ECO:0007669"/>
    <property type="project" value="UniProtKB-KW"/>
</dbReference>
<feature type="chain" id="PRO_5024971341" description="deuterolysin" evidence="13">
    <location>
        <begin position="19"/>
        <end position="354"/>
    </location>
</feature>
<dbReference type="PANTHER" id="PTHR37016">
    <property type="match status" value="1"/>
</dbReference>
<gene>
    <name evidence="14" type="ORF">DBV05_g2188</name>
</gene>